<gene>
    <name evidence="3" type="ORF">MSAN_02257900</name>
</gene>
<dbReference type="Proteomes" id="UP000623467">
    <property type="component" value="Unassembled WGS sequence"/>
</dbReference>
<organism evidence="3 4">
    <name type="scientific">Mycena sanguinolenta</name>
    <dbReference type="NCBI Taxonomy" id="230812"/>
    <lineage>
        <taxon>Eukaryota</taxon>
        <taxon>Fungi</taxon>
        <taxon>Dikarya</taxon>
        <taxon>Basidiomycota</taxon>
        <taxon>Agaricomycotina</taxon>
        <taxon>Agaricomycetes</taxon>
        <taxon>Agaricomycetidae</taxon>
        <taxon>Agaricales</taxon>
        <taxon>Marasmiineae</taxon>
        <taxon>Mycenaceae</taxon>
        <taxon>Mycena</taxon>
    </lineage>
</organism>
<feature type="signal peptide" evidence="2">
    <location>
        <begin position="1"/>
        <end position="21"/>
    </location>
</feature>
<comment type="caution">
    <text evidence="3">The sequence shown here is derived from an EMBL/GenBank/DDBJ whole genome shotgun (WGS) entry which is preliminary data.</text>
</comment>
<reference evidence="3" key="1">
    <citation type="submission" date="2020-05" db="EMBL/GenBank/DDBJ databases">
        <title>Mycena genomes resolve the evolution of fungal bioluminescence.</title>
        <authorList>
            <person name="Tsai I.J."/>
        </authorList>
    </citation>
    <scope>NUCLEOTIDE SEQUENCE</scope>
    <source>
        <strain evidence="3">160909Yilan</strain>
    </source>
</reference>
<evidence type="ECO:0000313" key="4">
    <source>
        <dbReference type="Proteomes" id="UP000623467"/>
    </source>
</evidence>
<proteinExistence type="predicted"/>
<evidence type="ECO:0000313" key="3">
    <source>
        <dbReference type="EMBL" id="KAF7337324.1"/>
    </source>
</evidence>
<evidence type="ECO:0000256" key="1">
    <source>
        <dbReference type="SAM" id="MobiDB-lite"/>
    </source>
</evidence>
<feature type="region of interest" description="Disordered" evidence="1">
    <location>
        <begin position="173"/>
        <end position="206"/>
    </location>
</feature>
<dbReference type="AlphaFoldDB" id="A0A8H6XB96"/>
<name>A0A8H6XB96_9AGAR</name>
<accession>A0A8H6XB96</accession>
<keyword evidence="2" id="KW-0732">Signal</keyword>
<sequence>MRHASRLTLFALCHCQRQANALCGLPTRGSAAFDGQDAMLAACPIHERRRQSLFCHFLVLKLSRSVIQADCRLDLLPRQHLWRVRTGPFCQAQARIPPRYLVLLEWDASAWKASRFGEDQAGSAMIFATVCRTSMDSELGMALKHHEYAGRARPLIGLLIPARLNPPIGRRTRPHPIIVDRSPHLQEPPPLLVPKTDASRFSQGRT</sequence>
<protein>
    <submittedName>
        <fullName evidence="3">Uncharacterized protein</fullName>
    </submittedName>
</protein>
<keyword evidence="4" id="KW-1185">Reference proteome</keyword>
<evidence type="ECO:0000256" key="2">
    <source>
        <dbReference type="SAM" id="SignalP"/>
    </source>
</evidence>
<dbReference type="EMBL" id="JACAZH010000034">
    <property type="protein sequence ID" value="KAF7337324.1"/>
    <property type="molecule type" value="Genomic_DNA"/>
</dbReference>
<feature type="chain" id="PRO_5034656016" evidence="2">
    <location>
        <begin position="22"/>
        <end position="206"/>
    </location>
</feature>